<sequence>MTSQAVSVQTSYIVSTATALNGSPSPVTLIQTVEVTASTDSSGQTTPKQPSGTESPSAIPTPGSLVPMPAPYIYDVIIDGQTYHLPSPDEPDETPVPIILKGGMEALFSHEQVTIGGEIISAQFSETKKIKIQGHEYEVGKKEGKSFKPSGGGGGGIGGLFKGLAKAAGTAIKGVSGEREAVFNLAQDIAHSGGGGVADTLSKAGNQVDDIVSSINGIQNSLPTDKLTQSGLDTVLNVQGLGRQASNFLASTADLVKDLPVDIQDKVYDNIKEFAGEEGPLKQAEDALKSFEDFPWQDELPLTQIPSATQNPSASVTGPPSRTSMPTETASSQSSQVQTRTQSNSHSTSSFCSTTSFSNTTTTAEPTPTDCLRRRINQPDQCPTKTKYFIVTKDGTSLEDFNRFIEEVDGKAGQALAADPKLVPHQSYLTRLEPSIAEGLQEKYGFIRWVYPFVFHPDDLAAAEEASVILPNVKRNYSTAQHLDNKVTARESMLSPRAWIDRPAHDPWWKRMISSPPLEPPNHPNLDPHYRADDSRGRGVTTYVIDDGFDLDREDFDIANRRIDTHVVDISFAAPEEFL</sequence>
<protein>
    <submittedName>
        <fullName evidence="3">Uncharacterized protein</fullName>
    </submittedName>
</protein>
<keyword evidence="4" id="KW-1185">Reference proteome</keyword>
<reference evidence="3" key="1">
    <citation type="journal article" date="2020" name="Stud. Mycol.">
        <title>101 Dothideomycetes genomes: a test case for predicting lifestyles and emergence of pathogens.</title>
        <authorList>
            <person name="Haridas S."/>
            <person name="Albert R."/>
            <person name="Binder M."/>
            <person name="Bloem J."/>
            <person name="Labutti K."/>
            <person name="Salamov A."/>
            <person name="Andreopoulos B."/>
            <person name="Baker S."/>
            <person name="Barry K."/>
            <person name="Bills G."/>
            <person name="Bluhm B."/>
            <person name="Cannon C."/>
            <person name="Castanera R."/>
            <person name="Culley D."/>
            <person name="Daum C."/>
            <person name="Ezra D."/>
            <person name="Gonzalez J."/>
            <person name="Henrissat B."/>
            <person name="Kuo A."/>
            <person name="Liang C."/>
            <person name="Lipzen A."/>
            <person name="Lutzoni F."/>
            <person name="Magnuson J."/>
            <person name="Mondo S."/>
            <person name="Nolan M."/>
            <person name="Ohm R."/>
            <person name="Pangilinan J."/>
            <person name="Park H.-J."/>
            <person name="Ramirez L."/>
            <person name="Alfaro M."/>
            <person name="Sun H."/>
            <person name="Tritt A."/>
            <person name="Yoshinaga Y."/>
            <person name="Zwiers L.-H."/>
            <person name="Turgeon B."/>
            <person name="Goodwin S."/>
            <person name="Spatafora J."/>
            <person name="Crous P."/>
            <person name="Grigoriev I."/>
        </authorList>
    </citation>
    <scope>NUCLEOTIDE SEQUENCE</scope>
    <source>
        <strain evidence="3">CBS 107.79</strain>
    </source>
</reference>
<dbReference type="InterPro" id="IPR036852">
    <property type="entry name" value="Peptidase_S8/S53_dom_sf"/>
</dbReference>
<dbReference type="EMBL" id="ML976657">
    <property type="protein sequence ID" value="KAF1979844.1"/>
    <property type="molecule type" value="Genomic_DNA"/>
</dbReference>
<name>A0A6A5VR76_9PLEO</name>
<gene>
    <name evidence="3" type="ORF">BU23DRAFT_107373</name>
</gene>
<dbReference type="Proteomes" id="UP000800036">
    <property type="component" value="Unassembled WGS sequence"/>
</dbReference>
<dbReference type="AlphaFoldDB" id="A0A6A5VR76"/>
<feature type="compositionally biased region" description="Polar residues" evidence="2">
    <location>
        <begin position="304"/>
        <end position="326"/>
    </location>
</feature>
<dbReference type="InterPro" id="IPR023827">
    <property type="entry name" value="Peptidase_S8_Asp-AS"/>
</dbReference>
<evidence type="ECO:0000256" key="2">
    <source>
        <dbReference type="SAM" id="MobiDB-lite"/>
    </source>
</evidence>
<proteinExistence type="predicted"/>
<evidence type="ECO:0000256" key="1">
    <source>
        <dbReference type="ARBA" id="ARBA00022801"/>
    </source>
</evidence>
<feature type="region of interest" description="Disordered" evidence="2">
    <location>
        <begin position="37"/>
        <end position="64"/>
    </location>
</feature>
<organism evidence="3 4">
    <name type="scientific">Bimuria novae-zelandiae CBS 107.79</name>
    <dbReference type="NCBI Taxonomy" id="1447943"/>
    <lineage>
        <taxon>Eukaryota</taxon>
        <taxon>Fungi</taxon>
        <taxon>Dikarya</taxon>
        <taxon>Ascomycota</taxon>
        <taxon>Pezizomycotina</taxon>
        <taxon>Dothideomycetes</taxon>
        <taxon>Pleosporomycetidae</taxon>
        <taxon>Pleosporales</taxon>
        <taxon>Massarineae</taxon>
        <taxon>Didymosphaeriaceae</taxon>
        <taxon>Bimuria</taxon>
    </lineage>
</organism>
<dbReference type="PROSITE" id="PS00136">
    <property type="entry name" value="SUBTILASE_ASP"/>
    <property type="match status" value="1"/>
</dbReference>
<feature type="region of interest" description="Disordered" evidence="2">
    <location>
        <begin position="303"/>
        <end position="377"/>
    </location>
</feature>
<feature type="compositionally biased region" description="Low complexity" evidence="2">
    <location>
        <begin position="327"/>
        <end position="369"/>
    </location>
</feature>
<dbReference type="GO" id="GO:0004252">
    <property type="term" value="F:serine-type endopeptidase activity"/>
    <property type="evidence" value="ECO:0007669"/>
    <property type="project" value="InterPro"/>
</dbReference>
<dbReference type="SUPFAM" id="SSF52743">
    <property type="entry name" value="Subtilisin-like"/>
    <property type="match status" value="1"/>
</dbReference>
<dbReference type="GO" id="GO:0006508">
    <property type="term" value="P:proteolysis"/>
    <property type="evidence" value="ECO:0007669"/>
    <property type="project" value="InterPro"/>
</dbReference>
<feature type="compositionally biased region" description="Polar residues" evidence="2">
    <location>
        <begin position="37"/>
        <end position="58"/>
    </location>
</feature>
<keyword evidence="1" id="KW-0378">Hydrolase</keyword>
<evidence type="ECO:0000313" key="4">
    <source>
        <dbReference type="Proteomes" id="UP000800036"/>
    </source>
</evidence>
<evidence type="ECO:0000313" key="3">
    <source>
        <dbReference type="EMBL" id="KAF1979844.1"/>
    </source>
</evidence>
<accession>A0A6A5VR76</accession>
<dbReference type="OrthoDB" id="3800010at2759"/>